<feature type="domain" description="FAS1" evidence="2">
    <location>
        <begin position="28"/>
        <end position="191"/>
    </location>
</feature>
<comment type="caution">
    <text evidence="3">The sequence shown here is derived from an EMBL/GenBank/DDBJ whole genome shotgun (WGS) entry which is preliminary data.</text>
</comment>
<dbReference type="GO" id="GO:0031012">
    <property type="term" value="C:extracellular matrix"/>
    <property type="evidence" value="ECO:0007669"/>
    <property type="project" value="TreeGrafter"/>
</dbReference>
<proteinExistence type="predicted"/>
<keyword evidence="1" id="KW-0732">Signal</keyword>
<dbReference type="InterPro" id="IPR000782">
    <property type="entry name" value="FAS1_domain"/>
</dbReference>
<dbReference type="GO" id="GO:0007155">
    <property type="term" value="P:cell adhesion"/>
    <property type="evidence" value="ECO:0007669"/>
    <property type="project" value="TreeGrafter"/>
</dbReference>
<dbReference type="Pfam" id="PF02469">
    <property type="entry name" value="Fasciclin"/>
    <property type="match status" value="1"/>
</dbReference>
<dbReference type="OrthoDB" id="9800666at2"/>
<protein>
    <submittedName>
        <fullName evidence="3">Putative surface protein with fasciclin (FAS1) repeats</fullName>
    </submittedName>
</protein>
<dbReference type="GO" id="GO:0050839">
    <property type="term" value="F:cell adhesion molecule binding"/>
    <property type="evidence" value="ECO:0007669"/>
    <property type="project" value="TreeGrafter"/>
</dbReference>
<dbReference type="InterPro" id="IPR036378">
    <property type="entry name" value="FAS1_dom_sf"/>
</dbReference>
<evidence type="ECO:0000313" key="3">
    <source>
        <dbReference type="EMBL" id="PZW45858.1"/>
    </source>
</evidence>
<dbReference type="SMART" id="SM00554">
    <property type="entry name" value="FAS1"/>
    <property type="match status" value="1"/>
</dbReference>
<dbReference type="PANTHER" id="PTHR10900:SF77">
    <property type="entry name" value="FI19380P1"/>
    <property type="match status" value="1"/>
</dbReference>
<dbReference type="RefSeq" id="WP_158537194.1">
    <property type="nucleotide sequence ID" value="NZ_QKYU01000010.1"/>
</dbReference>
<dbReference type="GO" id="GO:0005615">
    <property type="term" value="C:extracellular space"/>
    <property type="evidence" value="ECO:0007669"/>
    <property type="project" value="TreeGrafter"/>
</dbReference>
<keyword evidence="4" id="KW-1185">Reference proteome</keyword>
<dbReference type="PANTHER" id="PTHR10900">
    <property type="entry name" value="PERIOSTIN-RELATED"/>
    <property type="match status" value="1"/>
</dbReference>
<gene>
    <name evidence="3" type="ORF">C8P66_11056</name>
</gene>
<dbReference type="SUPFAM" id="SSF82153">
    <property type="entry name" value="FAS1 domain"/>
    <property type="match status" value="1"/>
</dbReference>
<dbReference type="Proteomes" id="UP000249688">
    <property type="component" value="Unassembled WGS sequence"/>
</dbReference>
<organism evidence="3 4">
    <name type="scientific">Humitalea rosea</name>
    <dbReference type="NCBI Taxonomy" id="990373"/>
    <lineage>
        <taxon>Bacteria</taxon>
        <taxon>Pseudomonadati</taxon>
        <taxon>Pseudomonadota</taxon>
        <taxon>Alphaproteobacteria</taxon>
        <taxon>Acetobacterales</taxon>
        <taxon>Roseomonadaceae</taxon>
        <taxon>Humitalea</taxon>
    </lineage>
</organism>
<dbReference type="AlphaFoldDB" id="A0A2W7IIL3"/>
<dbReference type="InterPro" id="IPR050904">
    <property type="entry name" value="Adhesion/Biosynth-related"/>
</dbReference>
<dbReference type="PROSITE" id="PS50213">
    <property type="entry name" value="FAS1"/>
    <property type="match status" value="1"/>
</dbReference>
<sequence length="193" mass="20009">MMLNRRMMIAAAAGVLASPAILRAQTTPRDLAATLAENPDLAKFGNLAERAGFGDRLKGTQPLTVFAPTSAAFDLVPTSLMQDLLGGTGSMGGSPDVVRLAALVGIHIIEGTYTVAMFKDRLEDVVSLNGGVVHLDGRAVPPTISVKIPEGGATSNRQTGVGGFNVQPPAKILRSNIMASNGMIHVIDGVLLP</sequence>
<evidence type="ECO:0000256" key="1">
    <source>
        <dbReference type="SAM" id="SignalP"/>
    </source>
</evidence>
<name>A0A2W7IIL3_9PROT</name>
<feature type="signal peptide" evidence="1">
    <location>
        <begin position="1"/>
        <end position="24"/>
    </location>
</feature>
<feature type="chain" id="PRO_5016119704" evidence="1">
    <location>
        <begin position="25"/>
        <end position="193"/>
    </location>
</feature>
<evidence type="ECO:0000259" key="2">
    <source>
        <dbReference type="PROSITE" id="PS50213"/>
    </source>
</evidence>
<dbReference type="GO" id="GO:0030198">
    <property type="term" value="P:extracellular matrix organization"/>
    <property type="evidence" value="ECO:0007669"/>
    <property type="project" value="TreeGrafter"/>
</dbReference>
<dbReference type="Gene3D" id="2.30.180.10">
    <property type="entry name" value="FAS1 domain"/>
    <property type="match status" value="1"/>
</dbReference>
<reference evidence="3 4" key="1">
    <citation type="submission" date="2018-06" db="EMBL/GenBank/DDBJ databases">
        <title>Genomic Encyclopedia of Archaeal and Bacterial Type Strains, Phase II (KMG-II): from individual species to whole genera.</title>
        <authorList>
            <person name="Goeker M."/>
        </authorList>
    </citation>
    <scope>NUCLEOTIDE SEQUENCE [LARGE SCALE GENOMIC DNA]</scope>
    <source>
        <strain evidence="3 4">DSM 24525</strain>
    </source>
</reference>
<accession>A0A2W7IIL3</accession>
<dbReference type="EMBL" id="QKYU01000010">
    <property type="protein sequence ID" value="PZW45858.1"/>
    <property type="molecule type" value="Genomic_DNA"/>
</dbReference>
<evidence type="ECO:0000313" key="4">
    <source>
        <dbReference type="Proteomes" id="UP000249688"/>
    </source>
</evidence>